<feature type="region of interest" description="Disordered" evidence="2">
    <location>
        <begin position="18"/>
        <end position="69"/>
    </location>
</feature>
<feature type="chain" id="PRO_5046108821" evidence="3">
    <location>
        <begin position="18"/>
        <end position="427"/>
    </location>
</feature>
<dbReference type="Pfam" id="PF09587">
    <property type="entry name" value="PGA_cap"/>
    <property type="match status" value="1"/>
</dbReference>
<feature type="compositionally biased region" description="Pro residues" evidence="2">
    <location>
        <begin position="19"/>
        <end position="37"/>
    </location>
</feature>
<dbReference type="SMART" id="SM00854">
    <property type="entry name" value="PGA_cap"/>
    <property type="match status" value="1"/>
</dbReference>
<evidence type="ECO:0000313" key="6">
    <source>
        <dbReference type="Proteomes" id="UP001516472"/>
    </source>
</evidence>
<feature type="compositionally biased region" description="Low complexity" evidence="2">
    <location>
        <begin position="50"/>
        <end position="69"/>
    </location>
</feature>
<feature type="domain" description="Capsule synthesis protein CapA" evidence="4">
    <location>
        <begin position="74"/>
        <end position="331"/>
    </location>
</feature>
<evidence type="ECO:0000256" key="3">
    <source>
        <dbReference type="SAM" id="SignalP"/>
    </source>
</evidence>
<feature type="signal peptide" evidence="3">
    <location>
        <begin position="1"/>
        <end position="17"/>
    </location>
</feature>
<reference evidence="5 6" key="1">
    <citation type="submission" date="2020-02" db="EMBL/GenBank/DDBJ databases">
        <authorList>
            <person name="Babadi Z.K."/>
            <person name="Risdian C."/>
            <person name="Ebrahimipour G.H."/>
            <person name="Wink J."/>
        </authorList>
    </citation>
    <scope>NUCLEOTIDE SEQUENCE [LARGE SCALE GENOMIC DNA]</scope>
    <source>
        <strain evidence="5 6">ZKHCc1 1396</strain>
    </source>
</reference>
<dbReference type="Gene3D" id="3.60.21.10">
    <property type="match status" value="1"/>
</dbReference>
<evidence type="ECO:0000313" key="5">
    <source>
        <dbReference type="EMBL" id="MBE4748764.1"/>
    </source>
</evidence>
<protein>
    <submittedName>
        <fullName evidence="5">CapA family protein</fullName>
    </submittedName>
</protein>
<dbReference type="InterPro" id="IPR019079">
    <property type="entry name" value="Capsule_synth_CapA"/>
</dbReference>
<proteinExistence type="inferred from homology"/>
<dbReference type="PROSITE" id="PS51257">
    <property type="entry name" value="PROKAR_LIPOPROTEIN"/>
    <property type="match status" value="1"/>
</dbReference>
<accession>A0ABR9PLL3</accession>
<dbReference type="InterPro" id="IPR052169">
    <property type="entry name" value="CW_Biosynth-Accessory"/>
</dbReference>
<dbReference type="SUPFAM" id="SSF56300">
    <property type="entry name" value="Metallo-dependent phosphatases"/>
    <property type="match status" value="1"/>
</dbReference>
<dbReference type="RefSeq" id="WP_193348130.1">
    <property type="nucleotide sequence ID" value="NZ_JAAIYO010000002.1"/>
</dbReference>
<keyword evidence="3" id="KW-0732">Signal</keyword>
<dbReference type="CDD" id="cd07381">
    <property type="entry name" value="MPP_CapA"/>
    <property type="match status" value="1"/>
</dbReference>
<dbReference type="PANTHER" id="PTHR33393:SF13">
    <property type="entry name" value="PGA BIOSYNTHESIS PROTEIN CAPA"/>
    <property type="match status" value="1"/>
</dbReference>
<organism evidence="5 6">
    <name type="scientific">Corallococcus soli</name>
    <dbReference type="NCBI Taxonomy" id="2710757"/>
    <lineage>
        <taxon>Bacteria</taxon>
        <taxon>Pseudomonadati</taxon>
        <taxon>Myxococcota</taxon>
        <taxon>Myxococcia</taxon>
        <taxon>Myxococcales</taxon>
        <taxon>Cystobacterineae</taxon>
        <taxon>Myxococcaceae</taxon>
        <taxon>Corallococcus</taxon>
    </lineage>
</organism>
<dbReference type="PANTHER" id="PTHR33393">
    <property type="entry name" value="POLYGLUTAMINE SYNTHESIS ACCESSORY PROTEIN RV0574C-RELATED"/>
    <property type="match status" value="1"/>
</dbReference>
<evidence type="ECO:0000259" key="4">
    <source>
        <dbReference type="SMART" id="SM00854"/>
    </source>
</evidence>
<name>A0ABR9PLL3_9BACT</name>
<evidence type="ECO:0000256" key="2">
    <source>
        <dbReference type="SAM" id="MobiDB-lite"/>
    </source>
</evidence>
<sequence length="427" mass="45562">MRHAALLLLLTLAACHPRPLTPTSPPPGLPTPPPSPTGPTRDESGGSDTGQPGPAASGPQAAQPAARAPVRPVTLVVGGDVTVGHHYQTYFDEQVGKGRSREEMYAYGFREVRPIADSGDLFVVNLECPYTDSTQKLPKNFNFKARPELVNVLKAGNVGAVSLANNHLMDYGEQGLLDTLTTLEAAGIPFFGAGRNLAEARRPAILTVGGLRVAFLGYFFLGTRNIEPPQVYATDTTPGVAGHFSDVEVMERMMVEDITAAKAQADLVLPFFHWGIEGRTTPEPYQVRLAHAAIDAGAAGVLGSHPHVLQSMELYRGAPVVYSLGNFVFGGNWNPRDKRSVLWRARFGSTGYVSSDVLPLRTDRYPEFPVQPVPVTGAEAEGVMTLLRTASQVPSLGLERMLPALDPGDAGEAGARPLPSSNVRGGE</sequence>
<gene>
    <name evidence="5" type="ORF">G4177_11390</name>
</gene>
<keyword evidence="6" id="KW-1185">Reference proteome</keyword>
<comment type="similarity">
    <text evidence="1">Belongs to the CapA family.</text>
</comment>
<dbReference type="Proteomes" id="UP001516472">
    <property type="component" value="Unassembled WGS sequence"/>
</dbReference>
<dbReference type="EMBL" id="JAAIYO010000002">
    <property type="protein sequence ID" value="MBE4748764.1"/>
    <property type="molecule type" value="Genomic_DNA"/>
</dbReference>
<feature type="region of interest" description="Disordered" evidence="2">
    <location>
        <begin position="401"/>
        <end position="427"/>
    </location>
</feature>
<evidence type="ECO:0000256" key="1">
    <source>
        <dbReference type="ARBA" id="ARBA00005662"/>
    </source>
</evidence>
<dbReference type="InterPro" id="IPR029052">
    <property type="entry name" value="Metallo-depent_PP-like"/>
</dbReference>
<comment type="caution">
    <text evidence="5">The sequence shown here is derived from an EMBL/GenBank/DDBJ whole genome shotgun (WGS) entry which is preliminary data.</text>
</comment>